<comment type="caution">
    <text evidence="3">The sequence shown here is derived from an EMBL/GenBank/DDBJ whole genome shotgun (WGS) entry which is preliminary data.</text>
</comment>
<dbReference type="NCBIfam" id="TIGR00732">
    <property type="entry name" value="dprA"/>
    <property type="match status" value="1"/>
</dbReference>
<dbReference type="SUPFAM" id="SSF102405">
    <property type="entry name" value="MCP/YpsA-like"/>
    <property type="match status" value="1"/>
</dbReference>
<dbReference type="AlphaFoldDB" id="A0A3N1HMK6"/>
<evidence type="ECO:0000259" key="2">
    <source>
        <dbReference type="Pfam" id="PF02481"/>
    </source>
</evidence>
<dbReference type="InterPro" id="IPR057666">
    <property type="entry name" value="DrpA_SLOG"/>
</dbReference>
<name>A0A3N1HMK6_9ACTN</name>
<protein>
    <submittedName>
        <fullName evidence="3">DNA protecting protein DprA</fullName>
    </submittedName>
</protein>
<sequence length="400" mass="41229">MSGDGRPAAAWAGEDRWARAAWSRLAEPGDAVADALRSALGPVAALDVVLGGNADGPETERLGTPRARAALRTGLQRWRPRLDGLDPRRDAEVVARLGGRVLVPGDEEWPERLADLGEACPPCLWVRGGGSAAALARRSVALVGARASTPYGEHVTAELAAGLVERGVAVLSGGAFGIDAAAHRAALAVGGRTAAVLACGVDRAYPVAHEALLGRVAEDGVVLTEQAPGAAPTRWRFLERNRLIAAASGAVVLVEAAWRSGALSTATRAAGLLRPLGAVPGPVTSATSAGCHRVMRELQATCVTEASEVLELLEAPSGAAVDVPERRRLSGRRRPLDGLEGDDLRVADALPVRRGAPVAAVARAAGVDERTAAAALGRLVLGGHAEEVGADERGSLWRRT</sequence>
<accession>A0A3N1HMK6</accession>
<dbReference type="Proteomes" id="UP000276232">
    <property type="component" value="Unassembled WGS sequence"/>
</dbReference>
<evidence type="ECO:0000256" key="1">
    <source>
        <dbReference type="ARBA" id="ARBA00006525"/>
    </source>
</evidence>
<dbReference type="Pfam" id="PF02481">
    <property type="entry name" value="DNA_processg_A"/>
    <property type="match status" value="1"/>
</dbReference>
<proteinExistence type="inferred from homology"/>
<dbReference type="PANTHER" id="PTHR43022">
    <property type="entry name" value="PROTEIN SMF"/>
    <property type="match status" value="1"/>
</dbReference>
<dbReference type="OrthoDB" id="9785707at2"/>
<dbReference type="InterPro" id="IPR003488">
    <property type="entry name" value="DprA"/>
</dbReference>
<evidence type="ECO:0000313" key="4">
    <source>
        <dbReference type="Proteomes" id="UP000276232"/>
    </source>
</evidence>
<dbReference type="EMBL" id="RJKN01000003">
    <property type="protein sequence ID" value="ROP43738.1"/>
    <property type="molecule type" value="Genomic_DNA"/>
</dbReference>
<dbReference type="RefSeq" id="WP_123379443.1">
    <property type="nucleotide sequence ID" value="NZ_RJKN01000003.1"/>
</dbReference>
<comment type="similarity">
    <text evidence="1">Belongs to the DprA/Smf family.</text>
</comment>
<organism evidence="3 4">
    <name type="scientific">Pseudokineococcus lusitanus</name>
    <dbReference type="NCBI Taxonomy" id="763993"/>
    <lineage>
        <taxon>Bacteria</taxon>
        <taxon>Bacillati</taxon>
        <taxon>Actinomycetota</taxon>
        <taxon>Actinomycetes</taxon>
        <taxon>Kineosporiales</taxon>
        <taxon>Kineosporiaceae</taxon>
        <taxon>Pseudokineococcus</taxon>
    </lineage>
</organism>
<feature type="domain" description="Smf/DprA SLOG" evidence="2">
    <location>
        <begin position="101"/>
        <end position="313"/>
    </location>
</feature>
<dbReference type="Gene3D" id="3.40.50.450">
    <property type="match status" value="1"/>
</dbReference>
<evidence type="ECO:0000313" key="3">
    <source>
        <dbReference type="EMBL" id="ROP43738.1"/>
    </source>
</evidence>
<reference evidence="3 4" key="1">
    <citation type="journal article" date="2015" name="Stand. Genomic Sci.">
        <title>Genomic Encyclopedia of Bacterial and Archaeal Type Strains, Phase III: the genomes of soil and plant-associated and newly described type strains.</title>
        <authorList>
            <person name="Whitman W.B."/>
            <person name="Woyke T."/>
            <person name="Klenk H.P."/>
            <person name="Zhou Y."/>
            <person name="Lilburn T.G."/>
            <person name="Beck B.J."/>
            <person name="De Vos P."/>
            <person name="Vandamme P."/>
            <person name="Eisen J.A."/>
            <person name="Garrity G."/>
            <person name="Hugenholtz P."/>
            <person name="Kyrpides N.C."/>
        </authorList>
    </citation>
    <scope>NUCLEOTIDE SEQUENCE [LARGE SCALE GENOMIC DNA]</scope>
    <source>
        <strain evidence="3 4">CECT 7306</strain>
    </source>
</reference>
<keyword evidence="4" id="KW-1185">Reference proteome</keyword>
<dbReference type="PANTHER" id="PTHR43022:SF1">
    <property type="entry name" value="PROTEIN SMF"/>
    <property type="match status" value="1"/>
</dbReference>
<dbReference type="InParanoid" id="A0A3N1HMK6"/>
<dbReference type="GO" id="GO:0009294">
    <property type="term" value="P:DNA-mediated transformation"/>
    <property type="evidence" value="ECO:0007669"/>
    <property type="project" value="InterPro"/>
</dbReference>
<gene>
    <name evidence="3" type="ORF">EDC03_1332</name>
</gene>